<evidence type="ECO:0000256" key="1">
    <source>
        <dbReference type="ARBA" id="ARBA00003416"/>
    </source>
</evidence>
<dbReference type="Proteomes" id="UP000287798">
    <property type="component" value="Unassembled WGS sequence"/>
</dbReference>
<protein>
    <submittedName>
        <fullName evidence="7">DNA recombination protein RmuC</fullName>
    </submittedName>
</protein>
<evidence type="ECO:0000256" key="3">
    <source>
        <dbReference type="ARBA" id="ARBA00023054"/>
    </source>
</evidence>
<feature type="region of interest" description="Disordered" evidence="6">
    <location>
        <begin position="399"/>
        <end position="432"/>
    </location>
</feature>
<accession>A0A426QMG0</accession>
<evidence type="ECO:0000256" key="6">
    <source>
        <dbReference type="SAM" id="MobiDB-lite"/>
    </source>
</evidence>
<proteinExistence type="inferred from homology"/>
<reference evidence="7 8" key="1">
    <citation type="journal article" date="2010" name="Int. J. Syst. Evol. Microbiol.">
        <title>Thiohalobacter thiocyanaticus gen. nov., sp. nov., a moderately halophilic, sulfur-oxidizing gammaproteobacterium from hypersaline lakes, that utilizes thiocyanate.</title>
        <authorList>
            <person name="Sorokin D.Y."/>
            <person name="Kovaleva O.L."/>
            <person name="Tourova T.P."/>
            <person name="Muyzer G."/>
        </authorList>
    </citation>
    <scope>NUCLEOTIDE SEQUENCE [LARGE SCALE GENOMIC DNA]</scope>
    <source>
        <strain evidence="7 8">Hrh1</strain>
    </source>
</reference>
<dbReference type="PANTHER" id="PTHR30563:SF0">
    <property type="entry name" value="DNA RECOMBINATION PROTEIN RMUC"/>
    <property type="match status" value="1"/>
</dbReference>
<feature type="compositionally biased region" description="Basic and acidic residues" evidence="6">
    <location>
        <begin position="399"/>
        <end position="420"/>
    </location>
</feature>
<comment type="similarity">
    <text evidence="2">Belongs to the RmuC family.</text>
</comment>
<dbReference type="OrthoDB" id="9765111at2"/>
<comment type="function">
    <text evidence="1">Involved in DNA recombination.</text>
</comment>
<gene>
    <name evidence="7" type="ORF">D6C00_14065</name>
</gene>
<dbReference type="AlphaFoldDB" id="A0A426QMG0"/>
<keyword evidence="8" id="KW-1185">Reference proteome</keyword>
<dbReference type="EMBL" id="QZMU01000001">
    <property type="protein sequence ID" value="RRQ22940.1"/>
    <property type="molecule type" value="Genomic_DNA"/>
</dbReference>
<dbReference type="RefSeq" id="WP_125182280.1">
    <property type="nucleotide sequence ID" value="NZ_QZMU01000001.1"/>
</dbReference>
<evidence type="ECO:0000256" key="4">
    <source>
        <dbReference type="ARBA" id="ARBA00023172"/>
    </source>
</evidence>
<dbReference type="Pfam" id="PF02646">
    <property type="entry name" value="RmuC"/>
    <property type="match status" value="1"/>
</dbReference>
<evidence type="ECO:0000256" key="5">
    <source>
        <dbReference type="SAM" id="Coils"/>
    </source>
</evidence>
<dbReference type="InterPro" id="IPR003798">
    <property type="entry name" value="DNA_recombination_RmuC"/>
</dbReference>
<evidence type="ECO:0000256" key="2">
    <source>
        <dbReference type="ARBA" id="ARBA00009840"/>
    </source>
</evidence>
<name>A0A426QMG0_9GAMM</name>
<sequence length="432" mass="48322">MNDPALLILAALAGLLLGVLVTWWRLHARETGLRQEKEELAAALAAERRAAEERTSANEAAREQLGQAFSAMASEALKHNSSEFLKLAQENLQRYQSQAQQELAQKEKAVENLVKPIREALTKTEAEVRRMENERREAFGALNRHIQTIAESHRLLQTETRNLVQALRRPEVRGQWGEMTLKRLTELAGMVEHCDFVEQVHSEGESGRLRPDMVVRMPDSREIIVDAKTPLDAYLSAVEATDDAVRERHLDSHARNVRQRVRELSAKAYWQQFSKSPDFVVLFIPGDQFLSAALDRDHALLEDAMANKVVLATPTSLVALLRAVGYGWRQAVLAENAEHIRQVGEEVYGRLGTFAEHLGRLGKSLEGSVSAYNKAVGSFDSRVLPGLRKFTEMGISAKKEAGPLDQIERAPRQVEGRDEAADTPPDLPHEQS</sequence>
<evidence type="ECO:0000313" key="8">
    <source>
        <dbReference type="Proteomes" id="UP000287798"/>
    </source>
</evidence>
<dbReference type="PANTHER" id="PTHR30563">
    <property type="entry name" value="DNA RECOMBINATION PROTEIN RMUC"/>
    <property type="match status" value="1"/>
</dbReference>
<keyword evidence="4" id="KW-0233">DNA recombination</keyword>
<dbReference type="GO" id="GO:0006310">
    <property type="term" value="P:DNA recombination"/>
    <property type="evidence" value="ECO:0007669"/>
    <property type="project" value="UniProtKB-KW"/>
</dbReference>
<keyword evidence="3 5" id="KW-0175">Coiled coil</keyword>
<comment type="caution">
    <text evidence="7">The sequence shown here is derived from an EMBL/GenBank/DDBJ whole genome shotgun (WGS) entry which is preliminary data.</text>
</comment>
<organism evidence="7 8">
    <name type="scientific">Thiohalobacter thiocyanaticus</name>
    <dbReference type="NCBI Taxonomy" id="585455"/>
    <lineage>
        <taxon>Bacteria</taxon>
        <taxon>Pseudomonadati</taxon>
        <taxon>Pseudomonadota</taxon>
        <taxon>Gammaproteobacteria</taxon>
        <taxon>Thiohalobacterales</taxon>
        <taxon>Thiohalobacteraceae</taxon>
        <taxon>Thiohalobacter</taxon>
    </lineage>
</organism>
<feature type="coiled-coil region" evidence="5">
    <location>
        <begin position="85"/>
        <end position="141"/>
    </location>
</feature>
<evidence type="ECO:0000313" key="7">
    <source>
        <dbReference type="EMBL" id="RRQ22940.1"/>
    </source>
</evidence>